<dbReference type="PROSITE" id="PS50837">
    <property type="entry name" value="NACHT"/>
    <property type="match status" value="1"/>
</dbReference>
<dbReference type="Gene3D" id="1.25.10.10">
    <property type="entry name" value="Leucine-rich Repeat Variant"/>
    <property type="match status" value="1"/>
</dbReference>
<dbReference type="eggNOG" id="KOG2029">
    <property type="taxonomic scope" value="Eukaryota"/>
</dbReference>
<dbReference type="InterPro" id="IPR029058">
    <property type="entry name" value="AB_hydrolase_fold"/>
</dbReference>
<reference evidence="4" key="3">
    <citation type="submission" date="2011-03" db="EMBL/GenBank/DDBJ databases">
        <title>Annotation of Magnaporthe poae ATCC 64411.</title>
        <authorList>
            <person name="Ma L.-J."/>
            <person name="Dead R."/>
            <person name="Young S.K."/>
            <person name="Zeng Q."/>
            <person name="Gargeya S."/>
            <person name="Fitzgerald M."/>
            <person name="Haas B."/>
            <person name="Abouelleil A."/>
            <person name="Alvarado L."/>
            <person name="Arachchi H.M."/>
            <person name="Berlin A."/>
            <person name="Brown A."/>
            <person name="Chapman S.B."/>
            <person name="Chen Z."/>
            <person name="Dunbar C."/>
            <person name="Freedman E."/>
            <person name="Gearin G."/>
            <person name="Gellesch M."/>
            <person name="Goldberg J."/>
            <person name="Griggs A."/>
            <person name="Gujja S."/>
            <person name="Heiman D."/>
            <person name="Howarth C."/>
            <person name="Larson L."/>
            <person name="Lui A."/>
            <person name="MacDonald P.J.P."/>
            <person name="Mehta T."/>
            <person name="Montmayeur A."/>
            <person name="Murphy C."/>
            <person name="Neiman D."/>
            <person name="Pearson M."/>
            <person name="Priest M."/>
            <person name="Roberts A."/>
            <person name="Saif S."/>
            <person name="Shea T."/>
            <person name="Shenoy N."/>
            <person name="Sisk P."/>
            <person name="Stolte C."/>
            <person name="Sykes S."/>
            <person name="Yandava C."/>
            <person name="Wortman J."/>
            <person name="Nusbaum C."/>
            <person name="Birren B."/>
        </authorList>
    </citation>
    <scope>NUCLEOTIDE SEQUENCE</scope>
    <source>
        <strain evidence="4">ATCC 64411</strain>
    </source>
</reference>
<dbReference type="EMBL" id="GL876978">
    <property type="protein sequence ID" value="KLU91806.1"/>
    <property type="molecule type" value="Genomic_DNA"/>
</dbReference>
<dbReference type="PANTHER" id="PTHR46312">
    <property type="entry name" value="NACHT DOMAIN-CONTAINING PROTEIN"/>
    <property type="match status" value="1"/>
</dbReference>
<evidence type="ECO:0000313" key="6">
    <source>
        <dbReference type="Proteomes" id="UP000011715"/>
    </source>
</evidence>
<proteinExistence type="predicted"/>
<keyword evidence="2" id="KW-0812">Transmembrane</keyword>
<dbReference type="Proteomes" id="UP000011715">
    <property type="component" value="Unassembled WGS sequence"/>
</dbReference>
<evidence type="ECO:0000256" key="1">
    <source>
        <dbReference type="SAM" id="MobiDB-lite"/>
    </source>
</evidence>
<dbReference type="InterPro" id="IPR027417">
    <property type="entry name" value="P-loop_NTPase"/>
</dbReference>
<evidence type="ECO:0000259" key="3">
    <source>
        <dbReference type="PROSITE" id="PS50837"/>
    </source>
</evidence>
<accession>A0A0C4EDF6</accession>
<keyword evidence="2" id="KW-0472">Membrane</keyword>
<feature type="transmembrane region" description="Helical" evidence="2">
    <location>
        <begin position="192"/>
        <end position="212"/>
    </location>
</feature>
<dbReference type="VEuPathDB" id="FungiDB:MAPG_10754"/>
<dbReference type="InterPro" id="IPR007111">
    <property type="entry name" value="NACHT_NTPase"/>
</dbReference>
<sequence length="1202" mass="136114">MDPAGTGEATPLPRWGAILSLLLAGVTIAVYFRFSTKVAPPRPASTPHLHRPPEATTKLSNAAARSGITAEEPSSRQGTQRGVRLVEVHPKDTTETDIDIIAIHGLDTKSPNTWSWVDRRNTKMSINWLQDPGMLPARVKGARIFTCDWPADLWQPSNRVQKTLDELALLLLDGIQGRPPATGRYGREDRPILFIASCLGGLVLMKALVSAGERPSSIRKTTRGILFLATPFRGTSLHDVATWAETRLKAQALIQGREVNKLLDIVKGSTSTEALVSEFTDLARHKEPPCLLFNFYELGKTSLPRKVFPWLPDFLAANKRLVDRSSATLDIVRDPLPLDRPHVLMNKFSGPDCPDYDLVAGKIRKMLEDIRRGSPLEQADAWIRDRVYNSERLKLERLSRDQLPMNQCYINLAIVEQWSGDTTRSEDGWEISSPFSLYARLNIETPDENIQVKLSTLFDRREDCEGNTMRPKRIVIRGRAGVGKTTLCKKMVHDFIHHGTWRDLFDRILWVPLRALKRKPDRGYNLEGLFSRDFFSGTPNRESFARELEKALHGTAKDRTLFLLDGLDEVSEGLERESEMYPCLESLLGQPNVIITSRPSAALPDSLRPDLELETIGFYPDQVTEYVEKTVSNEKEVREIQSFLRQRPLMQGLVRIPIQLDALCFTWSNRSPSEPAPETMTQLYRDIELSLWRKDWDRVHGWEGSSSGKATRSEIEGWVDGLTNRLELLAFSGLCSEVINFDTEHRDGIYRHYRSFPPPVNKPFDDILANLSFLRTSDTAEIRSTTYHFLHLTFQEYFAAKYFVRHWGTSGRPKRFTYLHFNETKAGEEIEADCHEWLREHKGADRYDVFWRFVAGLLHVTPYRNEKPLCEFFREIDAPWDDWDNWNGWNDGDGRAKGYGLIMHCLHEIPLSYKTPEFDQLRDEFNLRLRGSLLLLVSGIRYETYAVQTEVAKMEFPENVIAAILREEEPRAVLPILEALVVRPDISLELMELAASYLKDPHPPALKCAAVRAIGGRPNLPEEMLNDAAALLHDDHKLVIGCTLEVLGRRSHLPEPILPDIARLLKDPNEYVREQAVGVLGCQRHLPEPILLDMAALLKDPDEDVRRQAVGVLGGRLHLPEPILLAIAVLLKDPDKGVRGDAVEVLGNLPHLPKPILLDMVALLEDPDELVWMRAATALTKRASRKDPERFAGGEAAVAAST</sequence>
<dbReference type="Pfam" id="PF23238">
    <property type="entry name" value="DUF7068"/>
    <property type="match status" value="1"/>
</dbReference>
<keyword evidence="2" id="KW-1133">Transmembrane helix</keyword>
<evidence type="ECO:0000256" key="2">
    <source>
        <dbReference type="SAM" id="Phobius"/>
    </source>
</evidence>
<keyword evidence="6" id="KW-1185">Reference proteome</keyword>
<dbReference type="OMA" id="EWTVRIR"/>
<dbReference type="SUPFAM" id="SSF48371">
    <property type="entry name" value="ARM repeat"/>
    <property type="match status" value="1"/>
</dbReference>
<dbReference type="PANTHER" id="PTHR46312:SF2">
    <property type="entry name" value="NUCLEOTIDE-BINDING OLIGOMERIZATION DOMAIN-CONTAINING PROTEIN 2-LIKE"/>
    <property type="match status" value="1"/>
</dbReference>
<dbReference type="Gene3D" id="3.40.50.300">
    <property type="entry name" value="P-loop containing nucleotide triphosphate hydrolases"/>
    <property type="match status" value="1"/>
</dbReference>
<dbReference type="EnsemblFungi" id="MAPG_10754T0">
    <property type="protein sequence ID" value="MAPG_10754T0"/>
    <property type="gene ID" value="MAPG_10754"/>
</dbReference>
<dbReference type="AlphaFoldDB" id="A0A0C4EDF6"/>
<feature type="domain" description="NACHT" evidence="3">
    <location>
        <begin position="472"/>
        <end position="607"/>
    </location>
</feature>
<protein>
    <recommendedName>
        <fullName evidence="3">NACHT domain-containing protein</fullName>
    </recommendedName>
</protein>
<evidence type="ECO:0000313" key="5">
    <source>
        <dbReference type="EnsemblFungi" id="MAPG_10754T0"/>
    </source>
</evidence>
<dbReference type="InterPro" id="IPR055496">
    <property type="entry name" value="DUF7068"/>
</dbReference>
<gene>
    <name evidence="4" type="ORF">MAPG_10754</name>
</gene>
<dbReference type="Gene3D" id="3.40.50.1820">
    <property type="entry name" value="alpha/beta hydrolase"/>
    <property type="match status" value="1"/>
</dbReference>
<reference evidence="4" key="1">
    <citation type="submission" date="2010-05" db="EMBL/GenBank/DDBJ databases">
        <title>The Genome Sequence of Magnaporthe poae strain ATCC 64411.</title>
        <authorList>
            <consortium name="The Broad Institute Genome Sequencing Platform"/>
            <consortium name="Broad Institute Genome Sequencing Center for Infectious Disease"/>
            <person name="Ma L.-J."/>
            <person name="Dead R."/>
            <person name="Young S."/>
            <person name="Zeng Q."/>
            <person name="Koehrsen M."/>
            <person name="Alvarado L."/>
            <person name="Berlin A."/>
            <person name="Chapman S.B."/>
            <person name="Chen Z."/>
            <person name="Freedman E."/>
            <person name="Gellesch M."/>
            <person name="Goldberg J."/>
            <person name="Griggs A."/>
            <person name="Gujja S."/>
            <person name="Heilman E.R."/>
            <person name="Heiman D."/>
            <person name="Hepburn T."/>
            <person name="Howarth C."/>
            <person name="Jen D."/>
            <person name="Larson L."/>
            <person name="Mehta T."/>
            <person name="Neiman D."/>
            <person name="Pearson M."/>
            <person name="Roberts A."/>
            <person name="Saif S."/>
            <person name="Shea T."/>
            <person name="Shenoy N."/>
            <person name="Sisk P."/>
            <person name="Stolte C."/>
            <person name="Sykes S."/>
            <person name="Walk T."/>
            <person name="White J."/>
            <person name="Yandava C."/>
            <person name="Haas B."/>
            <person name="Nusbaum C."/>
            <person name="Birren B."/>
        </authorList>
    </citation>
    <scope>NUCLEOTIDE SEQUENCE</scope>
    <source>
        <strain evidence="4">ATCC 64411</strain>
    </source>
</reference>
<dbReference type="SUPFAM" id="SSF53474">
    <property type="entry name" value="alpha/beta-Hydrolases"/>
    <property type="match status" value="1"/>
</dbReference>
<dbReference type="InterPro" id="IPR016024">
    <property type="entry name" value="ARM-type_fold"/>
</dbReference>
<dbReference type="SUPFAM" id="SSF52540">
    <property type="entry name" value="P-loop containing nucleoside triphosphate hydrolases"/>
    <property type="match status" value="1"/>
</dbReference>
<dbReference type="OrthoDB" id="427518at2759"/>
<feature type="region of interest" description="Disordered" evidence="1">
    <location>
        <begin position="40"/>
        <end position="81"/>
    </location>
</feature>
<dbReference type="EMBL" id="ADBL01002657">
    <property type="status" value="NOT_ANNOTATED_CDS"/>
    <property type="molecule type" value="Genomic_DNA"/>
</dbReference>
<reference evidence="6" key="2">
    <citation type="submission" date="2010-05" db="EMBL/GenBank/DDBJ databases">
        <title>The genome sequence of Magnaporthe poae strain ATCC 64411.</title>
        <authorList>
            <person name="Ma L.-J."/>
            <person name="Dead R."/>
            <person name="Young S."/>
            <person name="Zeng Q."/>
            <person name="Koehrsen M."/>
            <person name="Alvarado L."/>
            <person name="Berlin A."/>
            <person name="Chapman S.B."/>
            <person name="Chen Z."/>
            <person name="Freedman E."/>
            <person name="Gellesch M."/>
            <person name="Goldberg J."/>
            <person name="Griggs A."/>
            <person name="Gujja S."/>
            <person name="Heilman E.R."/>
            <person name="Heiman D."/>
            <person name="Hepburn T."/>
            <person name="Howarth C."/>
            <person name="Jen D."/>
            <person name="Larson L."/>
            <person name="Mehta T."/>
            <person name="Neiman D."/>
            <person name="Pearson M."/>
            <person name="Roberts A."/>
            <person name="Saif S."/>
            <person name="Shea T."/>
            <person name="Shenoy N."/>
            <person name="Sisk P."/>
            <person name="Stolte C."/>
            <person name="Sykes S."/>
            <person name="Walk T."/>
            <person name="White J."/>
            <person name="Yandava C."/>
            <person name="Haas B."/>
            <person name="Nusbaum C."/>
            <person name="Birren B."/>
        </authorList>
    </citation>
    <scope>NUCLEOTIDE SEQUENCE [LARGE SCALE GENOMIC DNA]</scope>
    <source>
        <strain evidence="6">ATCC 64411 / 73-15</strain>
    </source>
</reference>
<feature type="transmembrane region" description="Helical" evidence="2">
    <location>
        <begin position="12"/>
        <end position="32"/>
    </location>
</feature>
<dbReference type="Pfam" id="PF05729">
    <property type="entry name" value="NACHT"/>
    <property type="match status" value="1"/>
</dbReference>
<evidence type="ECO:0000313" key="4">
    <source>
        <dbReference type="EMBL" id="KLU91806.1"/>
    </source>
</evidence>
<name>A0A0C4EDF6_MAGP6</name>
<reference evidence="5" key="5">
    <citation type="submission" date="2015-06" db="UniProtKB">
        <authorList>
            <consortium name="EnsemblFungi"/>
        </authorList>
    </citation>
    <scope>IDENTIFICATION</scope>
    <source>
        <strain evidence="5">ATCC 64411</strain>
    </source>
</reference>
<dbReference type="InterPro" id="IPR011989">
    <property type="entry name" value="ARM-like"/>
</dbReference>
<reference evidence="5" key="4">
    <citation type="journal article" date="2015" name="G3 (Bethesda)">
        <title>Genome sequences of three phytopathogenic species of the Magnaporthaceae family of fungi.</title>
        <authorList>
            <person name="Okagaki L.H."/>
            <person name="Nunes C.C."/>
            <person name="Sailsbery J."/>
            <person name="Clay B."/>
            <person name="Brown D."/>
            <person name="John T."/>
            <person name="Oh Y."/>
            <person name="Young N."/>
            <person name="Fitzgerald M."/>
            <person name="Haas B.J."/>
            <person name="Zeng Q."/>
            <person name="Young S."/>
            <person name="Adiconis X."/>
            <person name="Fan L."/>
            <person name="Levin J.Z."/>
            <person name="Mitchell T.K."/>
            <person name="Okubara P.A."/>
            <person name="Farman M.L."/>
            <person name="Kohn L.M."/>
            <person name="Birren B."/>
            <person name="Ma L.-J."/>
            <person name="Dean R.A."/>
        </authorList>
    </citation>
    <scope>NUCLEOTIDE SEQUENCE</scope>
    <source>
        <strain evidence="5">ATCC 64411 / 73-15</strain>
    </source>
</reference>
<organism evidence="5 6">
    <name type="scientific">Magnaporthiopsis poae (strain ATCC 64411 / 73-15)</name>
    <name type="common">Kentucky bluegrass fungus</name>
    <name type="synonym">Magnaporthe poae</name>
    <dbReference type="NCBI Taxonomy" id="644358"/>
    <lineage>
        <taxon>Eukaryota</taxon>
        <taxon>Fungi</taxon>
        <taxon>Dikarya</taxon>
        <taxon>Ascomycota</taxon>
        <taxon>Pezizomycotina</taxon>
        <taxon>Sordariomycetes</taxon>
        <taxon>Sordariomycetidae</taxon>
        <taxon>Magnaporthales</taxon>
        <taxon>Magnaporthaceae</taxon>
        <taxon>Magnaporthiopsis</taxon>
    </lineage>
</organism>
<dbReference type="STRING" id="644358.A0A0C4EDF6"/>